<feature type="transmembrane region" description="Helical" evidence="4">
    <location>
        <begin position="78"/>
        <end position="100"/>
    </location>
</feature>
<keyword evidence="7" id="KW-1185">Reference proteome</keyword>
<dbReference type="GO" id="GO:0009055">
    <property type="term" value="F:electron transfer activity"/>
    <property type="evidence" value="ECO:0007669"/>
    <property type="project" value="InterPro"/>
</dbReference>
<organism evidence="6 7">
    <name type="scientific">Algoriphagus kandeliae</name>
    <dbReference type="NCBI Taxonomy" id="2562278"/>
    <lineage>
        <taxon>Bacteria</taxon>
        <taxon>Pseudomonadati</taxon>
        <taxon>Bacteroidota</taxon>
        <taxon>Cytophagia</taxon>
        <taxon>Cytophagales</taxon>
        <taxon>Cyclobacteriaceae</taxon>
        <taxon>Algoriphagus</taxon>
    </lineage>
</organism>
<keyword evidence="4" id="KW-1133">Transmembrane helix</keyword>
<dbReference type="InterPro" id="IPR011429">
    <property type="entry name" value="Cyt_c_Planctomycete-type"/>
</dbReference>
<name>A0A4Y9QRD6_9BACT</name>
<dbReference type="RefSeq" id="WP_135073249.1">
    <property type="nucleotide sequence ID" value="NZ_SPSB01000003.1"/>
</dbReference>
<evidence type="ECO:0000259" key="5">
    <source>
        <dbReference type="PROSITE" id="PS51007"/>
    </source>
</evidence>
<dbReference type="Pfam" id="PF07635">
    <property type="entry name" value="PSCyt1"/>
    <property type="match status" value="1"/>
</dbReference>
<dbReference type="GO" id="GO:0046872">
    <property type="term" value="F:metal ion binding"/>
    <property type="evidence" value="ECO:0007669"/>
    <property type="project" value="UniProtKB-KW"/>
</dbReference>
<dbReference type="EMBL" id="SPSB01000003">
    <property type="protein sequence ID" value="TFV94172.1"/>
    <property type="molecule type" value="Genomic_DNA"/>
</dbReference>
<dbReference type="OrthoDB" id="713772at2"/>
<feature type="transmembrane region" description="Helical" evidence="4">
    <location>
        <begin position="138"/>
        <end position="157"/>
    </location>
</feature>
<sequence length="708" mass="79320">MSSPFSKLNSILENLLFVWLGLSFILLIGEKAIDLSPLLQVIGRGHPLLLHFPITLILIGVIFLLFPSLRKNESIRDFGAKSLLWGSNLAGITVISGLILAREDYEGNSLLWHQWSGMATFWGATLIYFFQKRNPKQIGIPAAALGVCLTLTGHLGANITHGENYLLAPLTPPEEQVPLAEAEVFDHVIQPILQAKCESCHREGKSKGELRMDHLTELKKGGKSGPFVVAGDLAQSLLIQRINLPMEEEDHMPPKNKAQLTEEELQILTAWIESGASFEGKVVDLPQESEFFQLASVRFTTEETYDFEPTSSSTIENLNTFFRKVSPVYPESPALEVSYFGISAFDPNSLKDLQKIKEQLVTLRLDKMPLSEVNLDFLNDFPNLRELSLNFTDLTAEQLENFPALMQLEDLSLSGNSLTPDAVKRISKLENLQNLFLWNTGLSNSQKQQLSELLPDTRIDFGFDGKGIILPLNSPKISQDRVLFSDSLRIELSHPIQSASIRYTLDGTEPDSMNSLVYSKPIFVKTSGKLRAKAYAPEWIGSEEITSVFMKAGLKPENVELITQPSPNYKAQLERTLFDQIKGKNNHTSGEWLGYSDRAFEAEFSLSETQHPSTIGISLLYHEGAYIFPPVKVEIIGWKKGKSEILIVDQPTQSEKIREIRSELLTYKLPGENFEKIQVKLHPIPSLPKWHPGAGARGWVFIDEILLN</sequence>
<proteinExistence type="predicted"/>
<keyword evidence="4" id="KW-0812">Transmembrane</keyword>
<keyword evidence="3" id="KW-0349">Heme</keyword>
<evidence type="ECO:0000256" key="2">
    <source>
        <dbReference type="ARBA" id="ARBA00023004"/>
    </source>
</evidence>
<dbReference type="PANTHER" id="PTHR35889:SF3">
    <property type="entry name" value="F-BOX DOMAIN-CONTAINING PROTEIN"/>
    <property type="match status" value="1"/>
</dbReference>
<dbReference type="PROSITE" id="PS51007">
    <property type="entry name" value="CYTC"/>
    <property type="match status" value="1"/>
</dbReference>
<evidence type="ECO:0000313" key="7">
    <source>
        <dbReference type="Proteomes" id="UP000297647"/>
    </source>
</evidence>
<feature type="transmembrane region" description="Helical" evidence="4">
    <location>
        <begin position="12"/>
        <end position="28"/>
    </location>
</feature>
<dbReference type="GO" id="GO:0020037">
    <property type="term" value="F:heme binding"/>
    <property type="evidence" value="ECO:0007669"/>
    <property type="project" value="InterPro"/>
</dbReference>
<gene>
    <name evidence="6" type="ORF">E4S40_09030</name>
</gene>
<feature type="transmembrane region" description="Helical" evidence="4">
    <location>
        <begin position="112"/>
        <end position="131"/>
    </location>
</feature>
<feature type="transmembrane region" description="Helical" evidence="4">
    <location>
        <begin position="48"/>
        <end position="66"/>
    </location>
</feature>
<protein>
    <submittedName>
        <fullName evidence="6">Cytochrome C</fullName>
    </submittedName>
</protein>
<evidence type="ECO:0000256" key="3">
    <source>
        <dbReference type="PROSITE-ProRule" id="PRU00433"/>
    </source>
</evidence>
<dbReference type="InterPro" id="IPR026876">
    <property type="entry name" value="Fn3_assoc_repeat"/>
</dbReference>
<dbReference type="SUPFAM" id="SSF52047">
    <property type="entry name" value="RNI-like"/>
    <property type="match status" value="1"/>
</dbReference>
<evidence type="ECO:0000313" key="6">
    <source>
        <dbReference type="EMBL" id="TFV94172.1"/>
    </source>
</evidence>
<dbReference type="AlphaFoldDB" id="A0A4Y9QRD6"/>
<evidence type="ECO:0000256" key="1">
    <source>
        <dbReference type="ARBA" id="ARBA00022723"/>
    </source>
</evidence>
<reference evidence="6 7" key="1">
    <citation type="submission" date="2019-03" db="EMBL/GenBank/DDBJ databases">
        <title>Algoriphagus sp. nov, a new strain isolated from root system soil of mangrove plant Kandelia.</title>
        <authorList>
            <person name="Yin Q."/>
            <person name="Wang K."/>
            <person name="Song Z."/>
        </authorList>
    </citation>
    <scope>NUCLEOTIDE SEQUENCE [LARGE SCALE GENOMIC DNA]</scope>
    <source>
        <strain evidence="6 7">XY-J91</strain>
    </source>
</reference>
<dbReference type="Pfam" id="PF13287">
    <property type="entry name" value="Fn3_assoc"/>
    <property type="match status" value="1"/>
</dbReference>
<keyword evidence="1 3" id="KW-0479">Metal-binding</keyword>
<accession>A0A4Y9QRD6</accession>
<keyword evidence="4" id="KW-0472">Membrane</keyword>
<comment type="caution">
    <text evidence="6">The sequence shown here is derived from an EMBL/GenBank/DDBJ whole genome shotgun (WGS) entry which is preliminary data.</text>
</comment>
<dbReference type="PANTHER" id="PTHR35889">
    <property type="entry name" value="CYCLOINULO-OLIGOSACCHARIDE FRUCTANOTRANSFERASE-RELATED"/>
    <property type="match status" value="1"/>
</dbReference>
<keyword evidence="2 3" id="KW-0408">Iron</keyword>
<feature type="domain" description="Cytochrome c" evidence="5">
    <location>
        <begin position="176"/>
        <end position="276"/>
    </location>
</feature>
<dbReference type="InterPro" id="IPR009056">
    <property type="entry name" value="Cyt_c-like_dom"/>
</dbReference>
<evidence type="ECO:0000256" key="4">
    <source>
        <dbReference type="SAM" id="Phobius"/>
    </source>
</evidence>
<dbReference type="Gene3D" id="3.80.10.10">
    <property type="entry name" value="Ribonuclease Inhibitor"/>
    <property type="match status" value="1"/>
</dbReference>
<dbReference type="Proteomes" id="UP000297647">
    <property type="component" value="Unassembled WGS sequence"/>
</dbReference>
<dbReference type="InterPro" id="IPR032675">
    <property type="entry name" value="LRR_dom_sf"/>
</dbReference>